<accession>A0ABQ1I7C1</accession>
<organism evidence="1 2">
    <name type="scientific">Agarivorans gilvus</name>
    <dbReference type="NCBI Taxonomy" id="680279"/>
    <lineage>
        <taxon>Bacteria</taxon>
        <taxon>Pseudomonadati</taxon>
        <taxon>Pseudomonadota</taxon>
        <taxon>Gammaproteobacteria</taxon>
        <taxon>Alteromonadales</taxon>
        <taxon>Alteromonadaceae</taxon>
        <taxon>Agarivorans</taxon>
    </lineage>
</organism>
<evidence type="ECO:0000313" key="1">
    <source>
        <dbReference type="EMBL" id="GGB15924.1"/>
    </source>
</evidence>
<dbReference type="Gene3D" id="3.40.50.1440">
    <property type="entry name" value="Tubulin/FtsZ, GTPase domain"/>
    <property type="match status" value="1"/>
</dbReference>
<sequence>MKDALPIEHLYYTENSLDKILDNLDKVRQNIFPNLLEEKDLLEQSFPSVCLIGLGRCGSNIALDVATLVYNSRTHYLNEIEYQDQLAQEREFKPMRWIKNHLPIDTNSGENPVFLIEPVVLVGDLDKDIAGRIKYSSQAGRQKFLEEYKKLQLMDLSEVHAGGAGNAPILGQYLAKIILNKDTSSFRNEDWRHIHSYLVDSCGIKANQSRLYFYIFSAGGGTGSGMASEFGLAQQFSYLSKTFDYQVSPSNQPDKRDSFVFEPIFTSGICILPNISGSSIEVSEALHINAGRLLCKYLSEEWDFSYNVERENNDTPEDVMRRIRPWNSMMLISNDIMRYVEQDESDKGKDIDVNTMEKYANQYISQQIFNILTAQAVTTDYDENYFRRAGIDISETVRLDANDLFMSMAGPVAVAYAESVVNKSVNDDVDIDELFFRSIDLPHFNLDTQAIEGISILPIESQRYKQSLKKYQDSHYNAEELNNLHFFKHCSSVISIISLPKDYKLSFMDLNKLKVHINKLFPNTTLKRYALVIGASANLSLTTLVAKSPCLSDDFLTLVVAYIKRCFAKEEYRYSDEIDQAILRFITQDEFKPEELQEFLWEFENPAKILDTNWYAIKPMYEKKYRELISETDKFVSINDIRLDFKNVENAIKYLREIYRHRISKTNILSLDNEVDGVIHLSPALHSIEPIEGAK</sequence>
<name>A0ABQ1I7C1_9ALTE</name>
<reference evidence="2" key="1">
    <citation type="journal article" date="2019" name="Int. J. Syst. Evol. Microbiol.">
        <title>The Global Catalogue of Microorganisms (GCM) 10K type strain sequencing project: providing services to taxonomists for standard genome sequencing and annotation.</title>
        <authorList>
            <consortium name="The Broad Institute Genomics Platform"/>
            <consortium name="The Broad Institute Genome Sequencing Center for Infectious Disease"/>
            <person name="Wu L."/>
            <person name="Ma J."/>
        </authorList>
    </citation>
    <scope>NUCLEOTIDE SEQUENCE [LARGE SCALE GENOMIC DNA]</scope>
    <source>
        <strain evidence="2">CGMCC 1.10131</strain>
    </source>
</reference>
<dbReference type="EMBL" id="BMDY01000022">
    <property type="protein sequence ID" value="GGB15924.1"/>
    <property type="molecule type" value="Genomic_DNA"/>
</dbReference>
<protein>
    <submittedName>
        <fullName evidence="1">Uncharacterized protein</fullName>
    </submittedName>
</protein>
<proteinExistence type="predicted"/>
<evidence type="ECO:0000313" key="2">
    <source>
        <dbReference type="Proteomes" id="UP000651977"/>
    </source>
</evidence>
<dbReference type="InterPro" id="IPR036525">
    <property type="entry name" value="Tubulin/FtsZ_GTPase_sf"/>
</dbReference>
<dbReference type="SUPFAM" id="SSF52490">
    <property type="entry name" value="Tubulin nucleotide-binding domain-like"/>
    <property type="match status" value="1"/>
</dbReference>
<keyword evidence="2" id="KW-1185">Reference proteome</keyword>
<dbReference type="RefSeq" id="WP_055731953.1">
    <property type="nucleotide sequence ID" value="NZ_BMDY01000022.1"/>
</dbReference>
<dbReference type="Proteomes" id="UP000651977">
    <property type="component" value="Unassembled WGS sequence"/>
</dbReference>
<comment type="caution">
    <text evidence="1">The sequence shown here is derived from an EMBL/GenBank/DDBJ whole genome shotgun (WGS) entry which is preliminary data.</text>
</comment>
<gene>
    <name evidence="1" type="ORF">GCM10007414_31740</name>
</gene>